<dbReference type="EMBL" id="CP059066">
    <property type="protein sequence ID" value="QSQ10492.1"/>
    <property type="molecule type" value="Genomic_DNA"/>
</dbReference>
<sequence length="107" mass="11869">MKIKAVLSTVVVPVDGLYRITTISRNNLPNLSGIPHYIGHPDTQKIVETFGAVPAENKLFEGLKPGETAVCFPIKQGKSTRREKGFSEAHQKVTLDDLDIRVVERLE</sequence>
<accession>A0A8A0RRG9</accession>
<proteinExistence type="predicted"/>
<evidence type="ECO:0000313" key="1">
    <source>
        <dbReference type="EMBL" id="QSQ10492.1"/>
    </source>
</evidence>
<dbReference type="Proteomes" id="UP000662904">
    <property type="component" value="Chromosome"/>
</dbReference>
<organism evidence="1 2">
    <name type="scientific">Koleobacter methoxysyntrophicus</name>
    <dbReference type="NCBI Taxonomy" id="2751313"/>
    <lineage>
        <taxon>Bacteria</taxon>
        <taxon>Bacillati</taxon>
        <taxon>Bacillota</taxon>
        <taxon>Clostridia</taxon>
        <taxon>Koleobacterales</taxon>
        <taxon>Koleobacteraceae</taxon>
        <taxon>Koleobacter</taxon>
    </lineage>
</organism>
<keyword evidence="2" id="KW-1185">Reference proteome</keyword>
<dbReference type="AlphaFoldDB" id="A0A8A0RRG9"/>
<evidence type="ECO:0000313" key="2">
    <source>
        <dbReference type="Proteomes" id="UP000662904"/>
    </source>
</evidence>
<dbReference type="RefSeq" id="WP_206707799.1">
    <property type="nucleotide sequence ID" value="NZ_CP059066.1"/>
</dbReference>
<name>A0A8A0RRG9_9FIRM</name>
<reference evidence="1" key="1">
    <citation type="submission" date="2020-07" db="EMBL/GenBank/DDBJ databases">
        <title>Koleobacter methoxysyntrophicus gen. nov., sp. nov., a novel anaerobic bacterium isolated from deep subsurface oil field and proposal of Koleobacterales ord. nov. in the phylum Firmicutes.</title>
        <authorList>
            <person name="Sakamoto S."/>
            <person name="Tamaki H."/>
        </authorList>
    </citation>
    <scope>NUCLEOTIDE SEQUENCE</scope>
    <source>
        <strain evidence="1">NRmbB1</strain>
    </source>
</reference>
<gene>
    <name evidence="1" type="ORF">H0A61_02900</name>
</gene>
<dbReference type="KEGG" id="kme:H0A61_02900"/>
<protein>
    <submittedName>
        <fullName evidence="1">Uncharacterized protein</fullName>
    </submittedName>
</protein>